<name>A0A4U1IDU6_9BURK</name>
<dbReference type="InterPro" id="IPR036390">
    <property type="entry name" value="WH_DNA-bd_sf"/>
</dbReference>
<dbReference type="NCBIfam" id="NF009710">
    <property type="entry name" value="PRK13239.1"/>
    <property type="match status" value="1"/>
</dbReference>
<evidence type="ECO:0000313" key="11">
    <source>
        <dbReference type="EMBL" id="TKC91645.1"/>
    </source>
</evidence>
<dbReference type="GO" id="GO:0018836">
    <property type="term" value="F:alkylmercury lyase activity"/>
    <property type="evidence" value="ECO:0007669"/>
    <property type="project" value="UniProtKB-EC"/>
</dbReference>
<dbReference type="NCBIfam" id="NF033555">
    <property type="entry name" value="lyase_MerB"/>
    <property type="match status" value="1"/>
</dbReference>
<organism evidence="11 12">
    <name type="scientific">Trinickia terrae</name>
    <dbReference type="NCBI Taxonomy" id="2571161"/>
    <lineage>
        <taxon>Bacteria</taxon>
        <taxon>Pseudomonadati</taxon>
        <taxon>Pseudomonadota</taxon>
        <taxon>Betaproteobacteria</taxon>
        <taxon>Burkholderiales</taxon>
        <taxon>Burkholderiaceae</taxon>
        <taxon>Trinickia</taxon>
    </lineage>
</organism>
<proteinExistence type="inferred from homology"/>
<dbReference type="GO" id="GO:0046689">
    <property type="term" value="P:response to mercury ion"/>
    <property type="evidence" value="ECO:0007669"/>
    <property type="project" value="UniProtKB-KW"/>
</dbReference>
<keyword evidence="5" id="KW-0475">Mercuric resistance</keyword>
<evidence type="ECO:0000256" key="1">
    <source>
        <dbReference type="ARBA" id="ARBA00000165"/>
    </source>
</evidence>
<evidence type="ECO:0000256" key="5">
    <source>
        <dbReference type="ARBA" id="ARBA00022466"/>
    </source>
</evidence>
<dbReference type="Pfam" id="PF03243">
    <property type="entry name" value="MerB"/>
    <property type="match status" value="1"/>
</dbReference>
<evidence type="ECO:0000313" key="12">
    <source>
        <dbReference type="Proteomes" id="UP000305539"/>
    </source>
</evidence>
<protein>
    <recommendedName>
        <fullName evidence="4">Alkylmercury lyase</fullName>
        <ecNumber evidence="3">4.99.1.2</ecNumber>
    </recommendedName>
    <alternativeName>
        <fullName evidence="9">Organomercurial lyase</fullName>
    </alternativeName>
</protein>
<dbReference type="InterPro" id="IPR053717">
    <property type="entry name" value="MerB_lyase_sf"/>
</dbReference>
<comment type="function">
    <text evidence="8">Cleaves the carbon-mercury bond of organomercurials such as phenylmercuric acetate. One product is Hg(2+), which is subsequently detoxified by the mercuric reductase.</text>
</comment>
<reference evidence="11 12" key="1">
    <citation type="submission" date="2019-04" db="EMBL/GenBank/DDBJ databases">
        <title>Trinickia sp. 7GSK02, isolated from subtropical forest soil.</title>
        <authorList>
            <person name="Gao Z.-H."/>
            <person name="Qiu L.-H."/>
        </authorList>
    </citation>
    <scope>NUCLEOTIDE SEQUENCE [LARGE SCALE GENOMIC DNA]</scope>
    <source>
        <strain evidence="11 12">7GSK02</strain>
    </source>
</reference>
<evidence type="ECO:0000256" key="3">
    <source>
        <dbReference type="ARBA" id="ARBA00013237"/>
    </source>
</evidence>
<dbReference type="OrthoDB" id="7185309at2"/>
<dbReference type="PRINTS" id="PR01699">
    <property type="entry name" value="ORGNOHGLYASE"/>
</dbReference>
<keyword evidence="12" id="KW-1185">Reference proteome</keyword>
<evidence type="ECO:0000256" key="2">
    <source>
        <dbReference type="ARBA" id="ARBA00009443"/>
    </source>
</evidence>
<dbReference type="SUPFAM" id="SSF46785">
    <property type="entry name" value="Winged helix' DNA-binding domain"/>
    <property type="match status" value="1"/>
</dbReference>
<evidence type="ECO:0000259" key="10">
    <source>
        <dbReference type="Pfam" id="PF12324"/>
    </source>
</evidence>
<gene>
    <name evidence="11" type="primary">merB</name>
    <name evidence="11" type="ORF">FAZ69_04160</name>
</gene>
<dbReference type="InterPro" id="IPR004927">
    <property type="entry name" value="MerB"/>
</dbReference>
<accession>A0A4U1IDU6</accession>
<evidence type="ECO:0000256" key="8">
    <source>
        <dbReference type="ARBA" id="ARBA00025326"/>
    </source>
</evidence>
<evidence type="ECO:0000256" key="6">
    <source>
        <dbReference type="ARBA" id="ARBA00022914"/>
    </source>
</evidence>
<comment type="caution">
    <text evidence="11">The sequence shown here is derived from an EMBL/GenBank/DDBJ whole genome shotgun (WGS) entry which is preliminary data.</text>
</comment>
<dbReference type="Pfam" id="PF12324">
    <property type="entry name" value="HTH_15"/>
    <property type="match status" value="1"/>
</dbReference>
<dbReference type="EC" id="4.99.1.2" evidence="3"/>
<comment type="similarity">
    <text evidence="2">Belongs to the MerB family.</text>
</comment>
<dbReference type="InterPro" id="IPR024259">
    <property type="entry name" value="MerB_HTH_dom"/>
</dbReference>
<dbReference type="Gene3D" id="3.30.450.410">
    <property type="match status" value="1"/>
</dbReference>
<keyword evidence="6" id="KW-0476">Mercury</keyword>
<sequence length="244" mass="26299">MNLTRYTAELAERLTMANQLEGFADLFLVLLRNLSKGAPVSPAALALALDWPVGRVTSALERAVGTEWDDDGNVVGYGLTLRETPHTFEVGGRSLYTWCAFDTLLFPALIDRTAHVVSRCAATGVPVSLTVTPNAIQDVAPAGAAVSLILPQDTPDIRGAFCCHVHFFASDAVGHDWASTHAGADIWRQQSFECPLPSTRERLLMARLPPEMFGSGRASSCFPWRASGRFSLLYVGGLPGRATP</sequence>
<dbReference type="EMBL" id="SWJE01000002">
    <property type="protein sequence ID" value="TKC91645.1"/>
    <property type="molecule type" value="Genomic_DNA"/>
</dbReference>
<evidence type="ECO:0000256" key="4">
    <source>
        <dbReference type="ARBA" id="ARBA00018180"/>
    </source>
</evidence>
<dbReference type="RefSeq" id="WP_136892681.1">
    <property type="nucleotide sequence ID" value="NZ_SWJE01000002.1"/>
</dbReference>
<feature type="domain" description="Alkylmercury lyase helix-turn-helix" evidence="10">
    <location>
        <begin position="8"/>
        <end position="78"/>
    </location>
</feature>
<comment type="catalytic activity">
    <reaction evidence="1">
        <text>an alkylmercury + H(+) = an alkane + Hg(2+)</text>
        <dbReference type="Rhea" id="RHEA:18777"/>
        <dbReference type="ChEBI" id="CHEBI:15378"/>
        <dbReference type="ChEBI" id="CHEBI:16793"/>
        <dbReference type="ChEBI" id="CHEBI:18310"/>
        <dbReference type="ChEBI" id="CHEBI:83725"/>
        <dbReference type="EC" id="4.99.1.2"/>
    </reaction>
</comment>
<dbReference type="SUPFAM" id="SSF160387">
    <property type="entry name" value="NosL/MerB-like"/>
    <property type="match status" value="1"/>
</dbReference>
<dbReference type="AlphaFoldDB" id="A0A4U1IDU6"/>
<evidence type="ECO:0000256" key="7">
    <source>
        <dbReference type="ARBA" id="ARBA00023239"/>
    </source>
</evidence>
<keyword evidence="7 11" id="KW-0456">Lyase</keyword>
<evidence type="ECO:0000256" key="9">
    <source>
        <dbReference type="ARBA" id="ARBA00031271"/>
    </source>
</evidence>
<dbReference type="Proteomes" id="UP000305539">
    <property type="component" value="Unassembled WGS sequence"/>
</dbReference>